<accession>A0A4R6IT29</accession>
<reference evidence="1 2" key="1">
    <citation type="submission" date="2019-03" db="EMBL/GenBank/DDBJ databases">
        <title>Genomic Encyclopedia of Archaeal and Bacterial Type Strains, Phase II (KMG-II): from individual species to whole genera.</title>
        <authorList>
            <person name="Goeker M."/>
        </authorList>
    </citation>
    <scope>NUCLEOTIDE SEQUENCE [LARGE SCALE GENOMIC DNA]</scope>
    <source>
        <strain evidence="1 2">DSM 28323</strain>
    </source>
</reference>
<sequence length="278" mass="31976">MARKTWAYYPSTPIAALQGHKLRVEIGSHYVACSVSEEEQPIAFEFFELDNDINEWSDIIFEVKSNSLLLNSHSGSVDIRYNFKEVLLVPMEKLTSAAAADYLTLIHGNALNHEIKHDKIADQAGMLTIYRVKSSIVDQALRHFHLFQAQHVYTDIINQLLIRTDLTDKFLKIQVYPNSFIAVLMIGRQVQMIQTFSFETTEDICFYLLSILKEYAASVNDTSLEMSGFIEPHGELHRRLQQLFNNRHFHNLQETAVLSGMLEHNHPHTFTPFFNSTT</sequence>
<dbReference type="Pfam" id="PF12864">
    <property type="entry name" value="DUF3822"/>
    <property type="match status" value="1"/>
</dbReference>
<dbReference type="RefSeq" id="WP_133475715.1">
    <property type="nucleotide sequence ID" value="NZ_SNWP01000014.1"/>
</dbReference>
<dbReference type="AlphaFoldDB" id="A0A4R6IT29"/>
<organism evidence="1 2">
    <name type="scientific">Sediminibacterium goheungense</name>
    <dbReference type="NCBI Taxonomy" id="1086393"/>
    <lineage>
        <taxon>Bacteria</taxon>
        <taxon>Pseudomonadati</taxon>
        <taxon>Bacteroidota</taxon>
        <taxon>Chitinophagia</taxon>
        <taxon>Chitinophagales</taxon>
        <taxon>Chitinophagaceae</taxon>
        <taxon>Sediminibacterium</taxon>
    </lineage>
</organism>
<name>A0A4R6IT29_9BACT</name>
<dbReference type="InterPro" id="IPR024213">
    <property type="entry name" value="DUF3822"/>
</dbReference>
<evidence type="ECO:0000313" key="1">
    <source>
        <dbReference type="EMBL" id="TDO25146.1"/>
    </source>
</evidence>
<dbReference type="EMBL" id="SNWP01000014">
    <property type="protein sequence ID" value="TDO25146.1"/>
    <property type="molecule type" value="Genomic_DNA"/>
</dbReference>
<dbReference type="OrthoDB" id="658622at2"/>
<proteinExistence type="predicted"/>
<comment type="caution">
    <text evidence="1">The sequence shown here is derived from an EMBL/GenBank/DDBJ whole genome shotgun (WGS) entry which is preliminary data.</text>
</comment>
<dbReference type="Gene3D" id="3.30.420.260">
    <property type="match status" value="1"/>
</dbReference>
<evidence type="ECO:0000313" key="2">
    <source>
        <dbReference type="Proteomes" id="UP000295741"/>
    </source>
</evidence>
<dbReference type="Proteomes" id="UP000295741">
    <property type="component" value="Unassembled WGS sequence"/>
</dbReference>
<keyword evidence="2" id="KW-1185">Reference proteome</keyword>
<dbReference type="Gene3D" id="3.30.420.250">
    <property type="match status" value="1"/>
</dbReference>
<protein>
    <submittedName>
        <fullName evidence="1">Uncharacterized protein DUF3822</fullName>
    </submittedName>
</protein>
<dbReference type="CDD" id="cd24013">
    <property type="entry name" value="ASKHA_ATPase_BT3980-like"/>
    <property type="match status" value="1"/>
</dbReference>
<gene>
    <name evidence="1" type="ORF">BC659_3162</name>
</gene>